<dbReference type="SUPFAM" id="SSF103039">
    <property type="entry name" value="CheC-like"/>
    <property type="match status" value="1"/>
</dbReference>
<dbReference type="Proteomes" id="UP000287601">
    <property type="component" value="Chromosome"/>
</dbReference>
<evidence type="ECO:0000256" key="1">
    <source>
        <dbReference type="ARBA" id="ARBA00022500"/>
    </source>
</evidence>
<dbReference type="OrthoDB" id="9788100at2"/>
<accession>A0A410PVZ0</accession>
<evidence type="ECO:0000313" key="3">
    <source>
        <dbReference type="EMBL" id="QAT43112.1"/>
    </source>
</evidence>
<keyword evidence="1" id="KW-0145">Chemotaxis</keyword>
<sequence>MNEKIMTGFTDAAQDVLKAMLDLEVEVEAPEKPESSAAKNKVIVAVGLIGDISGETCFCFPEKTALEIVKNMCGMEIEKVDDFVTSALGEISNIICGNAATGLSQQQIACDILPPKISVKDGKTPYEDEESSQVINSTIHTEAGNMGVAIKIEE</sequence>
<dbReference type="KEGG" id="amij:EQM06_07605"/>
<dbReference type="EMBL" id="CP035281">
    <property type="protein sequence ID" value="QAT43112.1"/>
    <property type="molecule type" value="Genomic_DNA"/>
</dbReference>
<dbReference type="InterPro" id="IPR028051">
    <property type="entry name" value="CheX-like_dom"/>
</dbReference>
<proteinExistence type="predicted"/>
<dbReference type="RefSeq" id="WP_128745761.1">
    <property type="nucleotide sequence ID" value="NZ_CP035281.1"/>
</dbReference>
<dbReference type="PANTHER" id="PTHR39452">
    <property type="entry name" value="CHEY-P PHOSPHATASE CHEX"/>
    <property type="match status" value="1"/>
</dbReference>
<organism evidence="3 4">
    <name type="scientific">Aminipila luticellarii</name>
    <dbReference type="NCBI Taxonomy" id="2507160"/>
    <lineage>
        <taxon>Bacteria</taxon>
        <taxon>Bacillati</taxon>
        <taxon>Bacillota</taxon>
        <taxon>Clostridia</taxon>
        <taxon>Peptostreptococcales</taxon>
        <taxon>Anaerovoracaceae</taxon>
        <taxon>Aminipila</taxon>
    </lineage>
</organism>
<keyword evidence="4" id="KW-1185">Reference proteome</keyword>
<dbReference type="Pfam" id="PF13690">
    <property type="entry name" value="CheX"/>
    <property type="match status" value="1"/>
</dbReference>
<dbReference type="CDD" id="cd17906">
    <property type="entry name" value="CheX"/>
    <property type="match status" value="1"/>
</dbReference>
<dbReference type="InterPro" id="IPR038756">
    <property type="entry name" value="CheX-like"/>
</dbReference>
<feature type="domain" description="Chemotaxis phosphatase CheX-like" evidence="2">
    <location>
        <begin position="42"/>
        <end position="122"/>
    </location>
</feature>
<gene>
    <name evidence="3" type="ORF">EQM06_07605</name>
</gene>
<evidence type="ECO:0000313" key="4">
    <source>
        <dbReference type="Proteomes" id="UP000287601"/>
    </source>
</evidence>
<dbReference type="GO" id="GO:0006935">
    <property type="term" value="P:chemotaxis"/>
    <property type="evidence" value="ECO:0007669"/>
    <property type="project" value="UniProtKB-KW"/>
</dbReference>
<name>A0A410PVZ0_9FIRM</name>
<dbReference type="AlphaFoldDB" id="A0A410PVZ0"/>
<evidence type="ECO:0000259" key="2">
    <source>
        <dbReference type="Pfam" id="PF13690"/>
    </source>
</evidence>
<protein>
    <submittedName>
        <fullName evidence="3">Chemotaxis protein CheX</fullName>
    </submittedName>
</protein>
<dbReference type="PANTHER" id="PTHR39452:SF1">
    <property type="entry name" value="CHEY-P PHOSPHATASE CHEX"/>
    <property type="match status" value="1"/>
</dbReference>
<reference evidence="3 4" key="1">
    <citation type="submission" date="2019-01" db="EMBL/GenBank/DDBJ databases">
        <title>Draft genomes of a novel of Aminipila strains.</title>
        <authorList>
            <person name="Ma S."/>
        </authorList>
    </citation>
    <scope>NUCLEOTIDE SEQUENCE [LARGE SCALE GENOMIC DNA]</scope>
    <source>
        <strain evidence="4">JN-39</strain>
    </source>
</reference>
<dbReference type="InterPro" id="IPR028976">
    <property type="entry name" value="CheC-like_sf"/>
</dbReference>
<dbReference type="Gene3D" id="3.40.1550.10">
    <property type="entry name" value="CheC-like"/>
    <property type="match status" value="1"/>
</dbReference>